<organism evidence="1 2">
    <name type="scientific">Legionella pneumophila</name>
    <dbReference type="NCBI Taxonomy" id="446"/>
    <lineage>
        <taxon>Bacteria</taxon>
        <taxon>Pseudomonadati</taxon>
        <taxon>Pseudomonadota</taxon>
        <taxon>Gammaproteobacteria</taxon>
        <taxon>Legionellales</taxon>
        <taxon>Legionellaceae</taxon>
        <taxon>Legionella</taxon>
    </lineage>
</organism>
<accession>A0AAN5PGU7</accession>
<evidence type="ECO:0000313" key="1">
    <source>
        <dbReference type="EMBL" id="HAU1880251.1"/>
    </source>
</evidence>
<reference evidence="1" key="2">
    <citation type="submission" date="2019-10" db="EMBL/GenBank/DDBJ databases">
        <authorList>
            <consortium name="NCBI Pathogen Detection Project"/>
        </authorList>
    </citation>
    <scope>NUCLEOTIDE SEQUENCE</scope>
    <source>
        <strain evidence="1">AZ00058701</strain>
    </source>
</reference>
<dbReference type="EMBL" id="DACWHX010000009">
    <property type="protein sequence ID" value="HAU1880251.1"/>
    <property type="molecule type" value="Genomic_DNA"/>
</dbReference>
<dbReference type="AlphaFoldDB" id="A0AAN5PGU7"/>
<comment type="caution">
    <text evidence="1">The sequence shown here is derived from an EMBL/GenBank/DDBJ whole genome shotgun (WGS) entry which is preliminary data.</text>
</comment>
<gene>
    <name evidence="1" type="ORF">JBJ86_08365</name>
</gene>
<reference evidence="1" key="1">
    <citation type="journal article" date="2018" name="Genome Biol.">
        <title>SKESA: strategic k-mer extension for scrupulous assemblies.</title>
        <authorList>
            <person name="Souvorov A."/>
            <person name="Agarwala R."/>
            <person name="Lipman D.J."/>
        </authorList>
    </citation>
    <scope>NUCLEOTIDE SEQUENCE</scope>
    <source>
        <strain evidence="1">AZ00058701</strain>
    </source>
</reference>
<protein>
    <submittedName>
        <fullName evidence="1">Uncharacterized protein</fullName>
    </submittedName>
</protein>
<proteinExistence type="predicted"/>
<sequence length="72" mass="8123">MFSILLVILIEHAIRFLVMASLFFIKEVITVSDKPDSPYILSLQADGNLFPGILQSNLAMTLVWSCYGQFIE</sequence>
<name>A0AAN5PGU7_LEGPN</name>
<evidence type="ECO:0000313" key="2">
    <source>
        <dbReference type="Proteomes" id="UP000866496"/>
    </source>
</evidence>
<dbReference type="Proteomes" id="UP000866496">
    <property type="component" value="Unassembled WGS sequence"/>
</dbReference>